<accession>A0A6C2D1C0</accession>
<dbReference type="AlphaFoldDB" id="A0A6C2D1C0"/>
<organism evidence="2 3">
    <name type="scientific">Zoogloea oleivorans</name>
    <dbReference type="NCBI Taxonomy" id="1552750"/>
    <lineage>
        <taxon>Bacteria</taxon>
        <taxon>Pseudomonadati</taxon>
        <taxon>Pseudomonadota</taxon>
        <taxon>Betaproteobacteria</taxon>
        <taxon>Rhodocyclales</taxon>
        <taxon>Zoogloeaceae</taxon>
        <taxon>Zoogloea</taxon>
    </lineage>
</organism>
<name>A0A6C2D1C0_9RHOO</name>
<reference evidence="2 3" key="1">
    <citation type="submission" date="2019-01" db="EMBL/GenBank/DDBJ databases">
        <title>Zoogloea oleivorans genome sequencing and assembly.</title>
        <authorList>
            <person name="Tancsics A."/>
            <person name="Farkas M."/>
            <person name="Kriszt B."/>
            <person name="Maroti G."/>
            <person name="Horvath B."/>
        </authorList>
    </citation>
    <scope>NUCLEOTIDE SEQUENCE [LARGE SCALE GENOMIC DNA]</scope>
    <source>
        <strain evidence="2 3">Buc</strain>
    </source>
</reference>
<protein>
    <submittedName>
        <fullName evidence="2">Zinc ribbon domain-containing protein</fullName>
    </submittedName>
</protein>
<evidence type="ECO:0000313" key="3">
    <source>
        <dbReference type="Proteomes" id="UP000389128"/>
    </source>
</evidence>
<evidence type="ECO:0000259" key="1">
    <source>
        <dbReference type="SMART" id="SM00834"/>
    </source>
</evidence>
<dbReference type="NCBIfam" id="TIGR02605">
    <property type="entry name" value="CxxC_CxxC_SSSS"/>
    <property type="match status" value="1"/>
</dbReference>
<evidence type="ECO:0000313" key="2">
    <source>
        <dbReference type="EMBL" id="TYC59746.1"/>
    </source>
</evidence>
<gene>
    <name evidence="2" type="ORF">ETQ85_09315</name>
</gene>
<dbReference type="RefSeq" id="WP_148578766.1">
    <property type="nucleotide sequence ID" value="NZ_JAVEUW010000034.1"/>
</dbReference>
<comment type="caution">
    <text evidence="2">The sequence shown here is derived from an EMBL/GenBank/DDBJ whole genome shotgun (WGS) entry which is preliminary data.</text>
</comment>
<dbReference type="EMBL" id="SDKK01000007">
    <property type="protein sequence ID" value="TYC59746.1"/>
    <property type="molecule type" value="Genomic_DNA"/>
</dbReference>
<dbReference type="OrthoDB" id="9813321at2"/>
<dbReference type="Proteomes" id="UP000389128">
    <property type="component" value="Unassembled WGS sequence"/>
</dbReference>
<dbReference type="InterPro" id="IPR013429">
    <property type="entry name" value="Regulatory_FmdB_Zinc_ribbon"/>
</dbReference>
<sequence>MPIYDFHCLACDRVFERIVRADVLPACPHCAAEQVEKLVSMPAAPGKSAGIIASARRRAAQEGHLSNFGSSGKAGKT</sequence>
<dbReference type="SMART" id="SM00834">
    <property type="entry name" value="CxxC_CXXC_SSSS"/>
    <property type="match status" value="1"/>
</dbReference>
<feature type="domain" description="Putative regulatory protein FmdB zinc ribbon" evidence="1">
    <location>
        <begin position="1"/>
        <end position="40"/>
    </location>
</feature>
<keyword evidence="3" id="KW-1185">Reference proteome</keyword>
<proteinExistence type="predicted"/>
<dbReference type="Pfam" id="PF09723">
    <property type="entry name" value="Zn_ribbon_8"/>
    <property type="match status" value="1"/>
</dbReference>